<evidence type="ECO:0000313" key="2">
    <source>
        <dbReference type="Proteomes" id="UP000256561"/>
    </source>
</evidence>
<proteinExistence type="predicted"/>
<keyword evidence="2" id="KW-1185">Reference proteome</keyword>
<dbReference type="Proteomes" id="UP000256561">
    <property type="component" value="Unassembled WGS sequence"/>
</dbReference>
<dbReference type="AlphaFoldDB" id="A0A3D8MA52"/>
<organism evidence="1 2">
    <name type="scientific">Alteromonas aestuariivivens</name>
    <dbReference type="NCBI Taxonomy" id="1938339"/>
    <lineage>
        <taxon>Bacteria</taxon>
        <taxon>Pseudomonadati</taxon>
        <taxon>Pseudomonadota</taxon>
        <taxon>Gammaproteobacteria</taxon>
        <taxon>Alteromonadales</taxon>
        <taxon>Alteromonadaceae</taxon>
        <taxon>Alteromonas/Salinimonas group</taxon>
        <taxon>Alteromonas</taxon>
    </lineage>
</organism>
<dbReference type="EMBL" id="QRHA01000004">
    <property type="protein sequence ID" value="RDV26744.1"/>
    <property type="molecule type" value="Genomic_DNA"/>
</dbReference>
<gene>
    <name evidence="1" type="ORF">DXV75_07085</name>
</gene>
<reference evidence="2" key="1">
    <citation type="submission" date="2018-08" db="EMBL/GenBank/DDBJ databases">
        <authorList>
            <person name="Zhang J."/>
            <person name="Du Z.-J."/>
        </authorList>
    </citation>
    <scope>NUCLEOTIDE SEQUENCE [LARGE SCALE GENOMIC DNA]</scope>
    <source>
        <strain evidence="2">KCTC 52655</strain>
    </source>
</reference>
<accession>A0A3D8MA52</accession>
<name>A0A3D8MA52_9ALTE</name>
<comment type="caution">
    <text evidence="1">The sequence shown here is derived from an EMBL/GenBank/DDBJ whole genome shotgun (WGS) entry which is preliminary data.</text>
</comment>
<evidence type="ECO:0000313" key="1">
    <source>
        <dbReference type="EMBL" id="RDV26744.1"/>
    </source>
</evidence>
<evidence type="ECO:0008006" key="3">
    <source>
        <dbReference type="Google" id="ProtNLM"/>
    </source>
</evidence>
<protein>
    <recommendedName>
        <fullName evidence="3">Esterase-like activity of phytase family protein</fullName>
    </recommendedName>
</protein>
<dbReference type="SUPFAM" id="SSF75011">
    <property type="entry name" value="3-carboxy-cis,cis-mucoante lactonizing enzyme"/>
    <property type="match status" value="1"/>
</dbReference>
<sequence length="272" mass="30591">MALFHNVPGNAQSVNAEAEIQIVFDRQLPSEMSETSGLFCSHEQVFTLNDSGNPPDIFTLNSQGEVTQIQSLKEPNFDFEALSGDEASFYVGDIGNNFGRRRHLIIRKIDRITADTRFNIEVVPDEYVPGSYRIRQHDFDAEAMVLKDQALWLFTKSWATGEAKVYRVDPREPRQHLAPVATITGLPGLVTGVDWDSLNQRFLVVGYQLSLLSSFSPFVAEITTDFVVTKTWPLTGYGQVEGVCVAANGDVWFSQEASPFRDSRLVRFRFTQ</sequence>